<evidence type="ECO:0000313" key="6">
    <source>
        <dbReference type="Proteomes" id="UP000752814"/>
    </source>
</evidence>
<keyword evidence="1" id="KW-0813">Transport</keyword>
<dbReference type="EMBL" id="LVVT01000001">
    <property type="protein sequence ID" value="TQS84880.1"/>
    <property type="molecule type" value="Genomic_DNA"/>
</dbReference>
<sequence>MRIDLRDLEFGYDSNTLVLKNISHVLEKPEFICIMGPNGVGKSTLIHCINKILKTTKGTVLIDDVDIKDIKLKSLAKRMGYVPNSSEDSFPLTVIDTILIGAQSDAKFGASNEDLENVYKVLELLDAEDLAMRNFNELSAGQHQKVMLARGLVRNPEVVLLDEPTSNLDIKHQLEVTEILSRLPKEKGMMIIMISHDINITAKFADKIILLHEGQIYSVGTPSEVLTKDNLRTVYGVDADIIEIDGRPHIILNDSIKIKKQ</sequence>
<dbReference type="InterPro" id="IPR003593">
    <property type="entry name" value="AAA+_ATPase"/>
</dbReference>
<dbReference type="PANTHER" id="PTHR42734">
    <property type="entry name" value="METAL TRANSPORT SYSTEM ATP-BINDING PROTEIN TM_0124-RELATED"/>
    <property type="match status" value="1"/>
</dbReference>
<keyword evidence="2" id="KW-0547">Nucleotide-binding</keyword>
<feature type="domain" description="ABC transporter" evidence="4">
    <location>
        <begin position="3"/>
        <end position="238"/>
    </location>
</feature>
<dbReference type="OMA" id="FLRCCNG"/>
<dbReference type="GeneID" id="41323081"/>
<dbReference type="AlphaFoldDB" id="A0A8J8PFF9"/>
<evidence type="ECO:0000313" key="5">
    <source>
        <dbReference type="EMBL" id="TQS84880.1"/>
    </source>
</evidence>
<dbReference type="SUPFAM" id="SSF52540">
    <property type="entry name" value="P-loop containing nucleoside triphosphate hydrolases"/>
    <property type="match status" value="1"/>
</dbReference>
<gene>
    <name evidence="5" type="ORF">A3207_02325</name>
</gene>
<dbReference type="InterPro" id="IPR050153">
    <property type="entry name" value="Metal_Ion_Import_ABC"/>
</dbReference>
<organism evidence="5 6">
    <name type="scientific">Candidatus Methanomassiliicoccus intestinalis</name>
    <dbReference type="NCBI Taxonomy" id="1406512"/>
    <lineage>
        <taxon>Archaea</taxon>
        <taxon>Methanobacteriati</taxon>
        <taxon>Thermoplasmatota</taxon>
        <taxon>Thermoplasmata</taxon>
        <taxon>Methanomassiliicoccales</taxon>
        <taxon>Methanomassiliicoccaceae</taxon>
        <taxon>Methanomassiliicoccus</taxon>
    </lineage>
</organism>
<dbReference type="RefSeq" id="WP_020448551.1">
    <property type="nucleotide sequence ID" value="NZ_CAYAYE010000003.1"/>
</dbReference>
<dbReference type="InterPro" id="IPR027417">
    <property type="entry name" value="P-loop_NTPase"/>
</dbReference>
<evidence type="ECO:0000256" key="1">
    <source>
        <dbReference type="ARBA" id="ARBA00022448"/>
    </source>
</evidence>
<accession>A0A8J8PFF9</accession>
<dbReference type="Gene3D" id="3.40.50.300">
    <property type="entry name" value="P-loop containing nucleotide triphosphate hydrolases"/>
    <property type="match status" value="1"/>
</dbReference>
<name>A0A8J8PFF9_9ARCH</name>
<dbReference type="SMART" id="SM00382">
    <property type="entry name" value="AAA"/>
    <property type="match status" value="1"/>
</dbReference>
<comment type="caution">
    <text evidence="5">The sequence shown here is derived from an EMBL/GenBank/DDBJ whole genome shotgun (WGS) entry which is preliminary data.</text>
</comment>
<dbReference type="InterPro" id="IPR003439">
    <property type="entry name" value="ABC_transporter-like_ATP-bd"/>
</dbReference>
<protein>
    <submittedName>
        <fullName evidence="5">Iron ABC transporter ATP-binding protein</fullName>
    </submittedName>
</protein>
<dbReference type="GO" id="GO:0005524">
    <property type="term" value="F:ATP binding"/>
    <property type="evidence" value="ECO:0007669"/>
    <property type="project" value="UniProtKB-KW"/>
</dbReference>
<dbReference type="Pfam" id="PF00005">
    <property type="entry name" value="ABC_tran"/>
    <property type="match status" value="1"/>
</dbReference>
<reference evidence="5" key="1">
    <citation type="submission" date="2016-03" db="EMBL/GenBank/DDBJ databases">
        <authorList>
            <person name="Borrel G."/>
            <person name="Mccann A."/>
            <person name="O'Toole P.W."/>
        </authorList>
    </citation>
    <scope>NUCLEOTIDE SEQUENCE</scope>
    <source>
        <strain evidence="5">183</strain>
    </source>
</reference>
<dbReference type="CDD" id="cd03214">
    <property type="entry name" value="ABC_Iron-Siderophores_B12_Hemin"/>
    <property type="match status" value="1"/>
</dbReference>
<dbReference type="GO" id="GO:0016887">
    <property type="term" value="F:ATP hydrolysis activity"/>
    <property type="evidence" value="ECO:0007669"/>
    <property type="project" value="InterPro"/>
</dbReference>
<keyword evidence="3 5" id="KW-0067">ATP-binding</keyword>
<proteinExistence type="predicted"/>
<evidence type="ECO:0000256" key="2">
    <source>
        <dbReference type="ARBA" id="ARBA00022741"/>
    </source>
</evidence>
<dbReference type="Proteomes" id="UP000752814">
    <property type="component" value="Unassembled WGS sequence"/>
</dbReference>
<evidence type="ECO:0000259" key="4">
    <source>
        <dbReference type="PROSITE" id="PS50893"/>
    </source>
</evidence>
<dbReference type="PANTHER" id="PTHR42734:SF21">
    <property type="entry name" value="IRON ABC TRANSPORTER, ATP-BINDING PROTEIN"/>
    <property type="match status" value="1"/>
</dbReference>
<dbReference type="PROSITE" id="PS50893">
    <property type="entry name" value="ABC_TRANSPORTER_2"/>
    <property type="match status" value="1"/>
</dbReference>
<dbReference type="FunFam" id="3.40.50.300:FF:000134">
    <property type="entry name" value="Iron-enterobactin ABC transporter ATP-binding protein"/>
    <property type="match status" value="1"/>
</dbReference>
<evidence type="ECO:0000256" key="3">
    <source>
        <dbReference type="ARBA" id="ARBA00022840"/>
    </source>
</evidence>